<evidence type="ECO:0000313" key="4">
    <source>
        <dbReference type="Proteomes" id="UP001224775"/>
    </source>
</evidence>
<dbReference type="AlphaFoldDB" id="A0AAD9D7F9"/>
<keyword evidence="1" id="KW-0472">Membrane</keyword>
<sequence length="78" mass="8915">MSAEIRHRVTLTLILFLSLIAFASYHPGTGSTAWLQWVTLVIMLVFAYVFDKAFTNSSMFVFDPDADNWRRKTEAVAQ</sequence>
<accession>A0AAD9D7F9</accession>
<keyword evidence="4" id="KW-1185">Reference proteome</keyword>
<protein>
    <submittedName>
        <fullName evidence="3">Uncharacterized protein</fullName>
    </submittedName>
</protein>
<feature type="transmembrane region" description="Helical" evidence="1">
    <location>
        <begin position="33"/>
        <end position="50"/>
    </location>
</feature>
<keyword evidence="1" id="KW-1133">Transmembrane helix</keyword>
<comment type="caution">
    <text evidence="3">The sequence shown here is derived from an EMBL/GenBank/DDBJ whole genome shotgun (WGS) entry which is preliminary data.</text>
</comment>
<organism evidence="3 4">
    <name type="scientific">Skeletonema marinoi</name>
    <dbReference type="NCBI Taxonomy" id="267567"/>
    <lineage>
        <taxon>Eukaryota</taxon>
        <taxon>Sar</taxon>
        <taxon>Stramenopiles</taxon>
        <taxon>Ochrophyta</taxon>
        <taxon>Bacillariophyta</taxon>
        <taxon>Coscinodiscophyceae</taxon>
        <taxon>Thalassiosirophycidae</taxon>
        <taxon>Thalassiosirales</taxon>
        <taxon>Skeletonemataceae</taxon>
        <taxon>Skeletonema</taxon>
        <taxon>Skeletonema marinoi-dohrnii complex</taxon>
    </lineage>
</organism>
<evidence type="ECO:0000313" key="3">
    <source>
        <dbReference type="EMBL" id="KAK1735675.1"/>
    </source>
</evidence>
<dbReference type="EMBL" id="JATAAI010000033">
    <property type="protein sequence ID" value="KAK1735675.1"/>
    <property type="molecule type" value="Genomic_DNA"/>
</dbReference>
<name>A0AAD9D7F9_9STRA</name>
<feature type="chain" id="PRO_5042295915" evidence="2">
    <location>
        <begin position="26"/>
        <end position="78"/>
    </location>
</feature>
<proteinExistence type="predicted"/>
<evidence type="ECO:0000256" key="2">
    <source>
        <dbReference type="SAM" id="SignalP"/>
    </source>
</evidence>
<feature type="signal peptide" evidence="2">
    <location>
        <begin position="1"/>
        <end position="25"/>
    </location>
</feature>
<evidence type="ECO:0000256" key="1">
    <source>
        <dbReference type="SAM" id="Phobius"/>
    </source>
</evidence>
<dbReference type="Proteomes" id="UP001224775">
    <property type="component" value="Unassembled WGS sequence"/>
</dbReference>
<reference evidence="3" key="1">
    <citation type="submission" date="2023-06" db="EMBL/GenBank/DDBJ databases">
        <title>Survivors Of The Sea: Transcriptome response of Skeletonema marinoi to long-term dormancy.</title>
        <authorList>
            <person name="Pinder M.I.M."/>
            <person name="Kourtchenko O."/>
            <person name="Robertson E.K."/>
            <person name="Larsson T."/>
            <person name="Maumus F."/>
            <person name="Osuna-Cruz C.M."/>
            <person name="Vancaester E."/>
            <person name="Stenow R."/>
            <person name="Vandepoele K."/>
            <person name="Ploug H."/>
            <person name="Bruchert V."/>
            <person name="Godhe A."/>
            <person name="Topel M."/>
        </authorList>
    </citation>
    <scope>NUCLEOTIDE SEQUENCE</scope>
    <source>
        <strain evidence="3">R05AC</strain>
    </source>
</reference>
<gene>
    <name evidence="3" type="ORF">QTG54_013838</name>
</gene>
<keyword evidence="2" id="KW-0732">Signal</keyword>
<keyword evidence="1" id="KW-0812">Transmembrane</keyword>